<dbReference type="AlphaFoldDB" id="A0A4R5WQU6"/>
<comment type="caution">
    <text evidence="1">The sequence shown here is derived from an EMBL/GenBank/DDBJ whole genome shotgun (WGS) entry which is preliminary data.</text>
</comment>
<dbReference type="EMBL" id="JAUFSA010000001">
    <property type="protein sequence ID" value="MDP7736568.1"/>
    <property type="molecule type" value="Genomic_DNA"/>
</dbReference>
<sequence>MDGNALSVERIIKAPADKIFALLADAGRHASFDGSDSLNHAARQSVPLTKGAKFSMAMRGRKETLFIPYRTTNTVIEYEQDRRIAWQTAAFGGLIGGRIWRYELTPVEGGTLVRESWDVSQDKQKRMITSGSMPKQAEDGMRATLQRLAELLES</sequence>
<dbReference type="Gene3D" id="3.30.530.20">
    <property type="match status" value="1"/>
</dbReference>
<gene>
    <name evidence="1" type="ORF">QXL92_17650</name>
</gene>
<proteinExistence type="predicted"/>
<accession>A0A4R5WQU6</accession>
<dbReference type="Pfam" id="PF10604">
    <property type="entry name" value="Polyketide_cyc2"/>
    <property type="match status" value="1"/>
</dbReference>
<dbReference type="SUPFAM" id="SSF55961">
    <property type="entry name" value="Bet v1-like"/>
    <property type="match status" value="1"/>
</dbReference>
<organism evidence="1 2">
    <name type="scientific">Mycobacterium paragordonae</name>
    <dbReference type="NCBI Taxonomy" id="1389713"/>
    <lineage>
        <taxon>Bacteria</taxon>
        <taxon>Bacillati</taxon>
        <taxon>Actinomycetota</taxon>
        <taxon>Actinomycetes</taxon>
        <taxon>Mycobacteriales</taxon>
        <taxon>Mycobacteriaceae</taxon>
        <taxon>Mycobacterium</taxon>
    </lineage>
</organism>
<dbReference type="RefSeq" id="WP_065047332.1">
    <property type="nucleotide sequence ID" value="NZ_JAUFSA010000001.1"/>
</dbReference>
<evidence type="ECO:0000313" key="1">
    <source>
        <dbReference type="EMBL" id="MDP7736568.1"/>
    </source>
</evidence>
<evidence type="ECO:0000313" key="2">
    <source>
        <dbReference type="Proteomes" id="UP001229081"/>
    </source>
</evidence>
<reference evidence="1" key="1">
    <citation type="submission" date="2023-06" db="EMBL/GenBank/DDBJ databases">
        <title>Identification of two novel mycobacterium reveal diversities and complexities of Mycobacterium gordonae clade.</title>
        <authorList>
            <person name="Matsumoto Y."/>
            <person name="Nakamura S."/>
            <person name="Motooka D."/>
            <person name="Fukushima K."/>
        </authorList>
    </citation>
    <scope>NUCLEOTIDE SEQUENCE</scope>
    <source>
        <strain evidence="1">TY812</strain>
    </source>
</reference>
<dbReference type="InterPro" id="IPR023393">
    <property type="entry name" value="START-like_dom_sf"/>
</dbReference>
<protein>
    <submittedName>
        <fullName evidence="1">SRPBCC family protein</fullName>
    </submittedName>
</protein>
<dbReference type="Proteomes" id="UP001229081">
    <property type="component" value="Unassembled WGS sequence"/>
</dbReference>
<name>A0A4R5WQU6_9MYCO</name>
<dbReference type="InterPro" id="IPR019587">
    <property type="entry name" value="Polyketide_cyclase/dehydratase"/>
</dbReference>